<reference evidence="5" key="2">
    <citation type="submission" date="2015-01" db="EMBL/GenBank/DDBJ databases">
        <title>Evolutionary Origins and Diversification of the Mycorrhizal Mutualists.</title>
        <authorList>
            <consortium name="DOE Joint Genome Institute"/>
            <consortium name="Mycorrhizal Genomics Consortium"/>
            <person name="Kohler A."/>
            <person name="Kuo A."/>
            <person name="Nagy L.G."/>
            <person name="Floudas D."/>
            <person name="Copeland A."/>
            <person name="Barry K.W."/>
            <person name="Cichocki N."/>
            <person name="Veneault-Fourrey C."/>
            <person name="LaButti K."/>
            <person name="Lindquist E.A."/>
            <person name="Lipzen A."/>
            <person name="Lundell T."/>
            <person name="Morin E."/>
            <person name="Murat C."/>
            <person name="Riley R."/>
            <person name="Ohm R."/>
            <person name="Sun H."/>
            <person name="Tunlid A."/>
            <person name="Henrissat B."/>
            <person name="Grigoriev I.V."/>
            <person name="Hibbett D.S."/>
            <person name="Martin F."/>
        </authorList>
    </citation>
    <scope>NUCLEOTIDE SEQUENCE [LARGE SCALE GENOMIC DNA]</scope>
    <source>
        <strain evidence="5">h7</strain>
    </source>
</reference>
<evidence type="ECO:0000313" key="4">
    <source>
        <dbReference type="EMBL" id="KIM41443.1"/>
    </source>
</evidence>
<dbReference type="InterPro" id="IPR045864">
    <property type="entry name" value="aa-tRNA-synth_II/BPL/LPL"/>
</dbReference>
<evidence type="ECO:0000313" key="5">
    <source>
        <dbReference type="Proteomes" id="UP000053424"/>
    </source>
</evidence>
<sequence length="652" mass="71087">MNVLIYSGPEVLQPSLNHALANLRSILLPHYTVQPITLHSLTTQPWQSSCALLVLPRSRNRFVSVASKQVKDFVEAGGAYLMLGTGATAIPRSGGLGLGSTSLSLGLEAGETPLKLFDKFNNVYLMFDDDAHDDRVTQKVVDLKTPNDDVIHGIYAREGTQFIGFDDLKGLDILARCTLKVGEDAIAGLSMDVSKGRVALWGPNIEYSLHEEPVSSIISKSTQLSPEDIKASEKLRVKLLRATLTRLGLQVPADTEPAHSISRPLPQFLTSTPEKPTIVSQILDAIAAPRPGMQLATFKDANDEFYFHPLQESSDLMRSSRDAAKIASDPSTWQPKHIIVCRDGALPEKDITPLFDVAFFYKVLAAARDKVDIPKTSQPWGVGEALLYGEAITSTQTMLDKNPLLLSQLPTPLLSLASYQLAGRGRGSNIWLSPSGCLQFSLLLRVSLATFPANKLVFLQYLFALAVVEACRDETVLGPKAGEQVRLKWPNDLYAVGEDKDDLRKIGGVLVNTSFSGGKVDIVVGCGLNVLNLPPITSLAQLQPGARERLSVEKTAAAIMAKFEPMWTVFTQNSGSFAPFMDLYLKRWLHSDQLVTLTTTTPHTAVRIVGITHDHGLLRTTPERPALGSEYIDLQPDGNSFDIMAGLIKAKS</sequence>
<dbReference type="NCBIfam" id="TIGR00121">
    <property type="entry name" value="birA_ligase"/>
    <property type="match status" value="1"/>
</dbReference>
<dbReference type="PROSITE" id="PS51733">
    <property type="entry name" value="BPL_LPL_CATALYTIC"/>
    <property type="match status" value="1"/>
</dbReference>
<dbReference type="STRING" id="686832.A0A0C2XUV1"/>
<name>A0A0C2XUV1_HEBCY</name>
<dbReference type="GO" id="GO:0004077">
    <property type="term" value="F:biotin--[biotin carboxyl-carrier protein] ligase activity"/>
    <property type="evidence" value="ECO:0007669"/>
    <property type="project" value="InterPro"/>
</dbReference>
<evidence type="ECO:0000256" key="2">
    <source>
        <dbReference type="ARBA" id="ARBA00022598"/>
    </source>
</evidence>
<dbReference type="CDD" id="cd16442">
    <property type="entry name" value="BPL"/>
    <property type="match status" value="1"/>
</dbReference>
<comment type="similarity">
    <text evidence="1">Belongs to the biotin--protein ligase family.</text>
</comment>
<dbReference type="Pfam" id="PF09825">
    <property type="entry name" value="BPL_N"/>
    <property type="match status" value="1"/>
</dbReference>
<dbReference type="EMBL" id="KN831780">
    <property type="protein sequence ID" value="KIM41443.1"/>
    <property type="molecule type" value="Genomic_DNA"/>
</dbReference>
<reference evidence="4 5" key="1">
    <citation type="submission" date="2014-04" db="EMBL/GenBank/DDBJ databases">
        <authorList>
            <consortium name="DOE Joint Genome Institute"/>
            <person name="Kuo A."/>
            <person name="Gay G."/>
            <person name="Dore J."/>
            <person name="Kohler A."/>
            <person name="Nagy L.G."/>
            <person name="Floudas D."/>
            <person name="Copeland A."/>
            <person name="Barry K.W."/>
            <person name="Cichocki N."/>
            <person name="Veneault-Fourrey C."/>
            <person name="LaButti K."/>
            <person name="Lindquist E.A."/>
            <person name="Lipzen A."/>
            <person name="Lundell T."/>
            <person name="Morin E."/>
            <person name="Murat C."/>
            <person name="Sun H."/>
            <person name="Tunlid A."/>
            <person name="Henrissat B."/>
            <person name="Grigoriev I.V."/>
            <person name="Hibbett D.S."/>
            <person name="Martin F."/>
            <person name="Nordberg H.P."/>
            <person name="Cantor M.N."/>
            <person name="Hua S.X."/>
        </authorList>
    </citation>
    <scope>NUCLEOTIDE SEQUENCE [LARGE SCALE GENOMIC DNA]</scope>
    <source>
        <strain evidence="5">h7</strain>
    </source>
</reference>
<protein>
    <recommendedName>
        <fullName evidence="3">BPL/LPL catalytic domain-containing protein</fullName>
    </recommendedName>
</protein>
<dbReference type="SUPFAM" id="SSF55681">
    <property type="entry name" value="Class II aaRS and biotin synthetases"/>
    <property type="match status" value="1"/>
</dbReference>
<keyword evidence="5" id="KW-1185">Reference proteome</keyword>
<dbReference type="InterPro" id="IPR004143">
    <property type="entry name" value="BPL_LPL_catalytic"/>
</dbReference>
<dbReference type="OrthoDB" id="10250105at2759"/>
<dbReference type="Proteomes" id="UP000053424">
    <property type="component" value="Unassembled WGS sequence"/>
</dbReference>
<dbReference type="InterPro" id="IPR019197">
    <property type="entry name" value="Biotin-prot_ligase_N"/>
</dbReference>
<dbReference type="Pfam" id="PF03099">
    <property type="entry name" value="BPL_LplA_LipB"/>
    <property type="match status" value="1"/>
</dbReference>
<dbReference type="Gene3D" id="3.30.930.10">
    <property type="entry name" value="Bira Bifunctional Protein, Domain 2"/>
    <property type="match status" value="1"/>
</dbReference>
<proteinExistence type="inferred from homology"/>
<dbReference type="HOGENOM" id="CLU_006150_1_1_1"/>
<gene>
    <name evidence="4" type="ORF">M413DRAFT_445443</name>
</gene>
<organism evidence="4 5">
    <name type="scientific">Hebeloma cylindrosporum</name>
    <dbReference type="NCBI Taxonomy" id="76867"/>
    <lineage>
        <taxon>Eukaryota</taxon>
        <taxon>Fungi</taxon>
        <taxon>Dikarya</taxon>
        <taxon>Basidiomycota</taxon>
        <taxon>Agaricomycotina</taxon>
        <taxon>Agaricomycetes</taxon>
        <taxon>Agaricomycetidae</taxon>
        <taxon>Agaricales</taxon>
        <taxon>Agaricineae</taxon>
        <taxon>Hymenogastraceae</taxon>
        <taxon>Hebeloma</taxon>
    </lineage>
</organism>
<feature type="domain" description="BPL/LPL catalytic" evidence="3">
    <location>
        <begin position="371"/>
        <end position="571"/>
    </location>
</feature>
<accession>A0A0C2XUV1</accession>
<dbReference type="InterPro" id="IPR004408">
    <property type="entry name" value="Biotin_CoA_COase_ligase"/>
</dbReference>
<evidence type="ECO:0000259" key="3">
    <source>
        <dbReference type="PROSITE" id="PS51733"/>
    </source>
</evidence>
<dbReference type="AlphaFoldDB" id="A0A0C2XUV1"/>
<dbReference type="PANTHER" id="PTHR12835">
    <property type="entry name" value="BIOTIN PROTEIN LIGASE"/>
    <property type="match status" value="1"/>
</dbReference>
<keyword evidence="2" id="KW-0436">Ligase</keyword>
<dbReference type="PANTHER" id="PTHR12835:SF5">
    <property type="entry name" value="BIOTIN--PROTEIN LIGASE"/>
    <property type="match status" value="1"/>
</dbReference>
<dbReference type="GO" id="GO:0005737">
    <property type="term" value="C:cytoplasm"/>
    <property type="evidence" value="ECO:0007669"/>
    <property type="project" value="TreeGrafter"/>
</dbReference>
<evidence type="ECO:0000256" key="1">
    <source>
        <dbReference type="ARBA" id="ARBA00009934"/>
    </source>
</evidence>